<dbReference type="EMBL" id="BNBF01000041">
    <property type="protein sequence ID" value="GHG76375.1"/>
    <property type="molecule type" value="Genomic_DNA"/>
</dbReference>
<protein>
    <submittedName>
        <fullName evidence="2">Uncharacterized protein</fullName>
    </submittedName>
</protein>
<reference evidence="3" key="1">
    <citation type="journal article" date="2019" name="Int. J. Syst. Evol. Microbiol.">
        <title>The Global Catalogue of Microorganisms (GCM) 10K type strain sequencing project: providing services to taxonomists for standard genome sequencing and annotation.</title>
        <authorList>
            <consortium name="The Broad Institute Genomics Platform"/>
            <consortium name="The Broad Institute Genome Sequencing Center for Infectious Disease"/>
            <person name="Wu L."/>
            <person name="Ma J."/>
        </authorList>
    </citation>
    <scope>NUCLEOTIDE SEQUENCE [LARGE SCALE GENOMIC DNA]</scope>
    <source>
        <strain evidence="3">JCM 4253</strain>
    </source>
</reference>
<proteinExistence type="predicted"/>
<dbReference type="Proteomes" id="UP000619355">
    <property type="component" value="Unassembled WGS sequence"/>
</dbReference>
<organism evidence="2 3">
    <name type="scientific">Streptomyces capoamus</name>
    <dbReference type="NCBI Taxonomy" id="68183"/>
    <lineage>
        <taxon>Bacteria</taxon>
        <taxon>Bacillati</taxon>
        <taxon>Actinomycetota</taxon>
        <taxon>Actinomycetes</taxon>
        <taxon>Kitasatosporales</taxon>
        <taxon>Streptomycetaceae</taxon>
        <taxon>Streptomyces</taxon>
    </lineage>
</organism>
<name>A0A919KG40_9ACTN</name>
<feature type="region of interest" description="Disordered" evidence="1">
    <location>
        <begin position="1"/>
        <end position="94"/>
    </location>
</feature>
<evidence type="ECO:0000313" key="2">
    <source>
        <dbReference type="EMBL" id="GHG76375.1"/>
    </source>
</evidence>
<feature type="compositionally biased region" description="Polar residues" evidence="1">
    <location>
        <begin position="76"/>
        <end position="88"/>
    </location>
</feature>
<feature type="compositionally biased region" description="Basic and acidic residues" evidence="1">
    <location>
        <begin position="1"/>
        <end position="13"/>
    </location>
</feature>
<dbReference type="AlphaFoldDB" id="A0A919KG40"/>
<evidence type="ECO:0000256" key="1">
    <source>
        <dbReference type="SAM" id="MobiDB-lite"/>
    </source>
</evidence>
<keyword evidence="3" id="KW-1185">Reference proteome</keyword>
<feature type="compositionally biased region" description="Low complexity" evidence="1">
    <location>
        <begin position="38"/>
        <end position="51"/>
    </location>
</feature>
<accession>A0A919KG40</accession>
<gene>
    <name evidence="2" type="ORF">GCM10018980_74260</name>
</gene>
<evidence type="ECO:0000313" key="3">
    <source>
        <dbReference type="Proteomes" id="UP000619355"/>
    </source>
</evidence>
<sequence>MRNHHQHEQDTGHHPSGVGKTGAAPLRGSGHRRPPRPASAHPAPTCAAAGPSPLPATLHRGAPDPWQLVAGEASLGQRQRLGTRTTSGLPAGTTGWMAKRYTRAHTCMQID</sequence>
<comment type="caution">
    <text evidence="2">The sequence shown here is derived from an EMBL/GenBank/DDBJ whole genome shotgun (WGS) entry which is preliminary data.</text>
</comment>